<dbReference type="HAMAP" id="MF_00122">
    <property type="entry name" value="GatC"/>
    <property type="match status" value="1"/>
</dbReference>
<dbReference type="GO" id="GO:0006412">
    <property type="term" value="P:translation"/>
    <property type="evidence" value="ECO:0007669"/>
    <property type="project" value="UniProtKB-UniRule"/>
</dbReference>
<dbReference type="GO" id="GO:0050567">
    <property type="term" value="F:glutaminyl-tRNA synthase (glutamine-hydrolyzing) activity"/>
    <property type="evidence" value="ECO:0007669"/>
    <property type="project" value="UniProtKB-UniRule"/>
</dbReference>
<keyword evidence="1" id="KW-0648">Protein biosynthesis</keyword>
<dbReference type="GO" id="GO:0006450">
    <property type="term" value="P:regulation of translational fidelity"/>
    <property type="evidence" value="ECO:0007669"/>
    <property type="project" value="InterPro"/>
</dbReference>
<dbReference type="AlphaFoldDB" id="F0SQ10"/>
<dbReference type="GO" id="GO:0070681">
    <property type="term" value="P:glutaminyl-tRNAGln biosynthesis via transamidation"/>
    <property type="evidence" value="ECO:0007669"/>
    <property type="project" value="TreeGrafter"/>
</dbReference>
<dbReference type="KEGG" id="pbs:Plabr_3590"/>
<sequence>MSDLTRDDVRKVADLAQLEFGEEELTQMGDHLRSILDYVEILNQVETDNVEPLAHPIEVQNVFRDDEPTPMLSREDALKNAPNTDGKYFLVPAILDGGE</sequence>
<keyword evidence="3" id="KW-1185">Reference proteome</keyword>
<dbReference type="InterPro" id="IPR003837">
    <property type="entry name" value="GatC"/>
</dbReference>
<dbReference type="PANTHER" id="PTHR15004">
    <property type="entry name" value="GLUTAMYL-TRNA(GLN) AMIDOTRANSFERASE SUBUNIT C, MITOCHONDRIAL"/>
    <property type="match status" value="1"/>
</dbReference>
<dbReference type="SUPFAM" id="SSF141000">
    <property type="entry name" value="Glu-tRNAGln amidotransferase C subunit"/>
    <property type="match status" value="1"/>
</dbReference>
<evidence type="ECO:0000313" key="2">
    <source>
        <dbReference type="EMBL" id="ADY61187.1"/>
    </source>
</evidence>
<dbReference type="RefSeq" id="WP_013629906.1">
    <property type="nucleotide sequence ID" value="NC_015174.1"/>
</dbReference>
<keyword evidence="1" id="KW-0547">Nucleotide-binding</keyword>
<dbReference type="OrthoDB" id="9813938at2"/>
<dbReference type="EC" id="6.3.5.-" evidence="1"/>
<comment type="function">
    <text evidence="1">Allows the formation of correctly charged Asn-tRNA(Asn) or Gln-tRNA(Gln) through the transamidation of misacylated Asp-tRNA(Asn) or Glu-tRNA(Gln) in organisms which lack either or both of asparaginyl-tRNA or glutaminyl-tRNA synthetases. The reaction takes place in the presence of glutamine and ATP through an activated phospho-Asp-tRNA(Asn) or phospho-Glu-tRNA(Gln).</text>
</comment>
<reference evidence="3" key="1">
    <citation type="submission" date="2011-02" db="EMBL/GenBank/DDBJ databases">
        <title>The complete genome of Planctomyces brasiliensis DSM 5305.</title>
        <authorList>
            <person name="Lucas S."/>
            <person name="Copeland A."/>
            <person name="Lapidus A."/>
            <person name="Bruce D."/>
            <person name="Goodwin L."/>
            <person name="Pitluck S."/>
            <person name="Kyrpides N."/>
            <person name="Mavromatis K."/>
            <person name="Pagani I."/>
            <person name="Ivanova N."/>
            <person name="Ovchinnikova G."/>
            <person name="Lu M."/>
            <person name="Detter J.C."/>
            <person name="Han C."/>
            <person name="Land M."/>
            <person name="Hauser L."/>
            <person name="Markowitz V."/>
            <person name="Cheng J.-F."/>
            <person name="Hugenholtz P."/>
            <person name="Woyke T."/>
            <person name="Wu D."/>
            <person name="Tindall B."/>
            <person name="Pomrenke H.G."/>
            <person name="Brambilla E."/>
            <person name="Klenk H.-P."/>
            <person name="Eisen J.A."/>
        </authorList>
    </citation>
    <scope>NUCLEOTIDE SEQUENCE [LARGE SCALE GENOMIC DNA]</scope>
    <source>
        <strain evidence="3">ATCC 49424 / DSM 5305 / JCM 21570 / NBRC 103401 / IFAM 1448</strain>
    </source>
</reference>
<dbReference type="PANTHER" id="PTHR15004:SF0">
    <property type="entry name" value="GLUTAMYL-TRNA(GLN) AMIDOTRANSFERASE SUBUNIT C, MITOCHONDRIAL"/>
    <property type="match status" value="1"/>
</dbReference>
<dbReference type="GO" id="GO:0005524">
    <property type="term" value="F:ATP binding"/>
    <property type="evidence" value="ECO:0007669"/>
    <property type="project" value="UniProtKB-KW"/>
</dbReference>
<name>F0SQ10_RUBBR</name>
<comment type="subunit">
    <text evidence="1">Heterotrimer of A, B and C subunits.</text>
</comment>
<gene>
    <name evidence="1" type="primary">gatC</name>
    <name evidence="2" type="ordered locus">Plabr_3590</name>
</gene>
<accession>F0SQ10</accession>
<dbReference type="eggNOG" id="COG0721">
    <property type="taxonomic scope" value="Bacteria"/>
</dbReference>
<comment type="catalytic activity">
    <reaction evidence="1">
        <text>L-aspartyl-tRNA(Asn) + L-glutamine + ATP + H2O = L-asparaginyl-tRNA(Asn) + L-glutamate + ADP + phosphate + 2 H(+)</text>
        <dbReference type="Rhea" id="RHEA:14513"/>
        <dbReference type="Rhea" id="RHEA-COMP:9674"/>
        <dbReference type="Rhea" id="RHEA-COMP:9677"/>
        <dbReference type="ChEBI" id="CHEBI:15377"/>
        <dbReference type="ChEBI" id="CHEBI:15378"/>
        <dbReference type="ChEBI" id="CHEBI:29985"/>
        <dbReference type="ChEBI" id="CHEBI:30616"/>
        <dbReference type="ChEBI" id="CHEBI:43474"/>
        <dbReference type="ChEBI" id="CHEBI:58359"/>
        <dbReference type="ChEBI" id="CHEBI:78515"/>
        <dbReference type="ChEBI" id="CHEBI:78516"/>
        <dbReference type="ChEBI" id="CHEBI:456216"/>
    </reaction>
</comment>
<comment type="similarity">
    <text evidence="1">Belongs to the GatC family.</text>
</comment>
<organism evidence="2 3">
    <name type="scientific">Rubinisphaera brasiliensis (strain ATCC 49424 / DSM 5305 / JCM 21570 / IAM 15109 / NBRC 103401 / IFAM 1448)</name>
    <name type="common">Planctomyces brasiliensis</name>
    <dbReference type="NCBI Taxonomy" id="756272"/>
    <lineage>
        <taxon>Bacteria</taxon>
        <taxon>Pseudomonadati</taxon>
        <taxon>Planctomycetota</taxon>
        <taxon>Planctomycetia</taxon>
        <taxon>Planctomycetales</taxon>
        <taxon>Planctomycetaceae</taxon>
        <taxon>Rubinisphaera</taxon>
    </lineage>
</organism>
<dbReference type="GO" id="GO:0050566">
    <property type="term" value="F:asparaginyl-tRNA synthase (glutamine-hydrolyzing) activity"/>
    <property type="evidence" value="ECO:0007669"/>
    <property type="project" value="RHEA"/>
</dbReference>
<protein>
    <recommendedName>
        <fullName evidence="1">Aspartyl/glutamyl-tRNA(Asn/Gln) amidotransferase subunit C</fullName>
        <shortName evidence="1">Asp/Glu-ADT subunit C</shortName>
        <ecNumber evidence="1">6.3.5.-</ecNumber>
    </recommendedName>
</protein>
<dbReference type="Pfam" id="PF02686">
    <property type="entry name" value="GatC"/>
    <property type="match status" value="1"/>
</dbReference>
<proteinExistence type="inferred from homology"/>
<evidence type="ECO:0000313" key="3">
    <source>
        <dbReference type="Proteomes" id="UP000006860"/>
    </source>
</evidence>
<evidence type="ECO:0000256" key="1">
    <source>
        <dbReference type="HAMAP-Rule" id="MF_00122"/>
    </source>
</evidence>
<dbReference type="STRING" id="756272.Plabr_3590"/>
<keyword evidence="1 2" id="KW-0436">Ligase</keyword>
<dbReference type="Gene3D" id="1.10.20.60">
    <property type="entry name" value="Glu-tRNAGln amidotransferase C subunit, N-terminal domain"/>
    <property type="match status" value="1"/>
</dbReference>
<dbReference type="InterPro" id="IPR036113">
    <property type="entry name" value="Asp/Glu-ADT_sf_sub_c"/>
</dbReference>
<dbReference type="HOGENOM" id="CLU_105899_1_2_0"/>
<comment type="catalytic activity">
    <reaction evidence="1">
        <text>L-glutamyl-tRNA(Gln) + L-glutamine + ATP + H2O = L-glutaminyl-tRNA(Gln) + L-glutamate + ADP + phosphate + H(+)</text>
        <dbReference type="Rhea" id="RHEA:17521"/>
        <dbReference type="Rhea" id="RHEA-COMP:9681"/>
        <dbReference type="Rhea" id="RHEA-COMP:9684"/>
        <dbReference type="ChEBI" id="CHEBI:15377"/>
        <dbReference type="ChEBI" id="CHEBI:15378"/>
        <dbReference type="ChEBI" id="CHEBI:29985"/>
        <dbReference type="ChEBI" id="CHEBI:30616"/>
        <dbReference type="ChEBI" id="CHEBI:43474"/>
        <dbReference type="ChEBI" id="CHEBI:58359"/>
        <dbReference type="ChEBI" id="CHEBI:78520"/>
        <dbReference type="ChEBI" id="CHEBI:78521"/>
        <dbReference type="ChEBI" id="CHEBI:456216"/>
    </reaction>
</comment>
<dbReference type="EMBL" id="CP002546">
    <property type="protein sequence ID" value="ADY61187.1"/>
    <property type="molecule type" value="Genomic_DNA"/>
</dbReference>
<keyword evidence="1" id="KW-0067">ATP-binding</keyword>
<dbReference type="NCBIfam" id="TIGR00135">
    <property type="entry name" value="gatC"/>
    <property type="match status" value="1"/>
</dbReference>
<dbReference type="Proteomes" id="UP000006860">
    <property type="component" value="Chromosome"/>
</dbReference>